<sequence length="169" mass="18051">MCESTHFPGSCPVKVQFCVYRHSLSRVMSSQGPVLCVPPLTFPGHVQSRSSSVCTATHFPGSCPVKVQFCVYRHSLPRVMSSQGPVLCVPPLTFPGHVQSRSSSVCTATHFPGSCPGKVQFCVYRHSLPRVMSSQGPVLCVPPLTSPGHVQARSSSVCTATHFPGSCPP</sequence>
<proteinExistence type="predicted"/>
<protein>
    <submittedName>
        <fullName evidence="1">Uncharacterized protein</fullName>
    </submittedName>
</protein>
<reference evidence="1" key="1">
    <citation type="journal article" date="2023" name="G3 (Bethesda)">
        <title>A reference genome for the long-term kleptoplast-retaining sea slug Elysia crispata morphotype clarki.</title>
        <authorList>
            <person name="Eastman K.E."/>
            <person name="Pendleton A.L."/>
            <person name="Shaikh M.A."/>
            <person name="Suttiyut T."/>
            <person name="Ogas R."/>
            <person name="Tomko P."/>
            <person name="Gavelis G."/>
            <person name="Widhalm J.R."/>
            <person name="Wisecaver J.H."/>
        </authorList>
    </citation>
    <scope>NUCLEOTIDE SEQUENCE</scope>
    <source>
        <strain evidence="1">ECLA1</strain>
    </source>
</reference>
<dbReference type="Proteomes" id="UP001283361">
    <property type="component" value="Unassembled WGS sequence"/>
</dbReference>
<organism evidence="1 2">
    <name type="scientific">Elysia crispata</name>
    <name type="common">lettuce slug</name>
    <dbReference type="NCBI Taxonomy" id="231223"/>
    <lineage>
        <taxon>Eukaryota</taxon>
        <taxon>Metazoa</taxon>
        <taxon>Spiralia</taxon>
        <taxon>Lophotrochozoa</taxon>
        <taxon>Mollusca</taxon>
        <taxon>Gastropoda</taxon>
        <taxon>Heterobranchia</taxon>
        <taxon>Euthyneura</taxon>
        <taxon>Panpulmonata</taxon>
        <taxon>Sacoglossa</taxon>
        <taxon>Placobranchoidea</taxon>
        <taxon>Plakobranchidae</taxon>
        <taxon>Elysia</taxon>
    </lineage>
</organism>
<gene>
    <name evidence="1" type="ORF">RRG08_045662</name>
</gene>
<name>A0AAE0YN40_9GAST</name>
<dbReference type="AlphaFoldDB" id="A0AAE0YN40"/>
<accession>A0AAE0YN40</accession>
<evidence type="ECO:0000313" key="2">
    <source>
        <dbReference type="Proteomes" id="UP001283361"/>
    </source>
</evidence>
<keyword evidence="2" id="KW-1185">Reference proteome</keyword>
<evidence type="ECO:0000313" key="1">
    <source>
        <dbReference type="EMBL" id="KAK3750133.1"/>
    </source>
</evidence>
<comment type="caution">
    <text evidence="1">The sequence shown here is derived from an EMBL/GenBank/DDBJ whole genome shotgun (WGS) entry which is preliminary data.</text>
</comment>
<dbReference type="EMBL" id="JAWDGP010005901">
    <property type="protein sequence ID" value="KAK3750133.1"/>
    <property type="molecule type" value="Genomic_DNA"/>
</dbReference>